<name>A0A8J3FL01_9ACTN</name>
<evidence type="ECO:0000313" key="1">
    <source>
        <dbReference type="EMBL" id="GGK36075.1"/>
    </source>
</evidence>
<gene>
    <name evidence="1" type="ORF">GCM10010124_30900</name>
</gene>
<sequence length="95" mass="10434">MLLTTGGLRSATRRLCLYEFDGFIRRHSCRQLAKPYRSLVLTISIGVLFVCHEPIFAQASFRMGAKDMAPSSAYAARTQLGMGVSVSTYVPSGWG</sequence>
<reference evidence="1" key="1">
    <citation type="journal article" date="2014" name="Int. J. Syst. Evol. Microbiol.">
        <title>Complete genome sequence of Corynebacterium casei LMG S-19264T (=DSM 44701T), isolated from a smear-ripened cheese.</title>
        <authorList>
            <consortium name="US DOE Joint Genome Institute (JGI-PGF)"/>
            <person name="Walter F."/>
            <person name="Albersmeier A."/>
            <person name="Kalinowski J."/>
            <person name="Ruckert C."/>
        </authorList>
    </citation>
    <scope>NUCLEOTIDE SEQUENCE</scope>
    <source>
        <strain evidence="1">JCM 3091</strain>
    </source>
</reference>
<reference evidence="1" key="2">
    <citation type="submission" date="2020-09" db="EMBL/GenBank/DDBJ databases">
        <authorList>
            <person name="Sun Q."/>
            <person name="Ohkuma M."/>
        </authorList>
    </citation>
    <scope>NUCLEOTIDE SEQUENCE</scope>
    <source>
        <strain evidence="1">JCM 3091</strain>
    </source>
</reference>
<keyword evidence="2" id="KW-1185">Reference proteome</keyword>
<dbReference type="AlphaFoldDB" id="A0A8J3FL01"/>
<dbReference type="EMBL" id="BMQC01000011">
    <property type="protein sequence ID" value="GGK36075.1"/>
    <property type="molecule type" value="Genomic_DNA"/>
</dbReference>
<dbReference type="Proteomes" id="UP000662200">
    <property type="component" value="Unassembled WGS sequence"/>
</dbReference>
<comment type="caution">
    <text evidence="1">The sequence shown here is derived from an EMBL/GenBank/DDBJ whole genome shotgun (WGS) entry which is preliminary data.</text>
</comment>
<accession>A0A8J3FL01</accession>
<evidence type="ECO:0000313" key="2">
    <source>
        <dbReference type="Proteomes" id="UP000662200"/>
    </source>
</evidence>
<protein>
    <submittedName>
        <fullName evidence="1">Uncharacterized protein</fullName>
    </submittedName>
</protein>
<organism evidence="1 2">
    <name type="scientific">Pilimelia terevasa</name>
    <dbReference type="NCBI Taxonomy" id="53372"/>
    <lineage>
        <taxon>Bacteria</taxon>
        <taxon>Bacillati</taxon>
        <taxon>Actinomycetota</taxon>
        <taxon>Actinomycetes</taxon>
        <taxon>Micromonosporales</taxon>
        <taxon>Micromonosporaceae</taxon>
        <taxon>Pilimelia</taxon>
    </lineage>
</organism>
<proteinExistence type="predicted"/>